<dbReference type="SUPFAM" id="SSF52540">
    <property type="entry name" value="P-loop containing nucleoside triphosphate hydrolases"/>
    <property type="match status" value="1"/>
</dbReference>
<dbReference type="Gene3D" id="3.40.50.300">
    <property type="entry name" value="P-loop containing nucleotide triphosphate hydrolases"/>
    <property type="match status" value="1"/>
</dbReference>
<dbReference type="AlphaFoldDB" id="A0A1P8N295"/>
<evidence type="ECO:0000313" key="2">
    <source>
        <dbReference type="Proteomes" id="UP000186336"/>
    </source>
</evidence>
<name>A0A1P8N295_9RHOB</name>
<reference evidence="1 2" key="1">
    <citation type="submission" date="2017-01" db="EMBL/GenBank/DDBJ databases">
        <title>Complete genome of Tateyamaria omphalii DOK1-4 isolated from seawater in Dokdo.</title>
        <authorList>
            <person name="Kim J.H."/>
            <person name="Chi W.-J."/>
        </authorList>
    </citation>
    <scope>NUCLEOTIDE SEQUENCE [LARGE SCALE GENOMIC DNA]</scope>
    <source>
        <strain evidence="1 2">DOK1-4</strain>
        <plasmid evidence="1 2">pDOK1-4-5</plasmid>
    </source>
</reference>
<evidence type="ECO:0000313" key="1">
    <source>
        <dbReference type="EMBL" id="APX14309.1"/>
    </source>
</evidence>
<dbReference type="Pfam" id="PF13469">
    <property type="entry name" value="Sulfotransfer_3"/>
    <property type="match status" value="1"/>
</dbReference>
<dbReference type="RefSeq" id="WP_076630852.1">
    <property type="nucleotide sequence ID" value="NZ_CP019317.1"/>
</dbReference>
<dbReference type="EMBL" id="CP019317">
    <property type="protein sequence ID" value="APX14309.1"/>
    <property type="molecule type" value="Genomic_DNA"/>
</dbReference>
<accession>A0A1P8N295</accession>
<organism evidence="1 2">
    <name type="scientific">Tateyamaria omphalii</name>
    <dbReference type="NCBI Taxonomy" id="299262"/>
    <lineage>
        <taxon>Bacteria</taxon>
        <taxon>Pseudomonadati</taxon>
        <taxon>Pseudomonadota</taxon>
        <taxon>Alphaproteobacteria</taxon>
        <taxon>Rhodobacterales</taxon>
        <taxon>Roseobacteraceae</taxon>
        <taxon>Tateyamaria</taxon>
    </lineage>
</organism>
<sequence>MAIGGLGGSGTRLFATVLQAAGFDIGTTLNRALDNLWFSILFKRAAWVQQTGRAGLEDREVADTIHLFYRASTSGLQSALLPHDIELLDHLSATVHPNGPWKAGPRAPLIDKLRTSKGAAQLRPWGWKEPNTHVFLPHLNHHVPGLRYIHIVRDGLDMALTTKTWQMRHWSHVFGLSQDGDMQHRQLRFWTVANRAAITFGQAYMPGRFLLVDYDDFCVRPAPHLARLWSFLGVPHGEVDVVDVAPTSIGRGRAMDLSGFAAADVLAAAALQDEVARFGRPECT</sequence>
<dbReference type="InterPro" id="IPR027417">
    <property type="entry name" value="P-loop_NTPase"/>
</dbReference>
<dbReference type="Proteomes" id="UP000186336">
    <property type="component" value="Plasmid pDOK1-4-5"/>
</dbReference>
<geneLocation type="plasmid" evidence="1 2">
    <name>pDOK1-4-5</name>
</geneLocation>
<keyword evidence="1" id="KW-0614">Plasmid</keyword>
<keyword evidence="2" id="KW-1185">Reference proteome</keyword>
<proteinExistence type="predicted"/>
<dbReference type="KEGG" id="tom:BWR18_20925"/>
<gene>
    <name evidence="1" type="ORF">BWR18_20925</name>
</gene>
<protein>
    <recommendedName>
        <fullName evidence="3">Sulfotransferase family protein</fullName>
    </recommendedName>
</protein>
<evidence type="ECO:0008006" key="3">
    <source>
        <dbReference type="Google" id="ProtNLM"/>
    </source>
</evidence>